<dbReference type="PANTHER" id="PTHR24114:SF2">
    <property type="entry name" value="F-BOX DOMAIN-CONTAINING PROTEIN-RELATED"/>
    <property type="match status" value="1"/>
</dbReference>
<reference evidence="1 2" key="1">
    <citation type="submission" date="2024-04" db="EMBL/GenBank/DDBJ databases">
        <title>Tritrichomonas musculus Genome.</title>
        <authorList>
            <person name="Alves-Ferreira E."/>
            <person name="Grigg M."/>
            <person name="Lorenzi H."/>
            <person name="Galac M."/>
        </authorList>
    </citation>
    <scope>NUCLEOTIDE SEQUENCE [LARGE SCALE GENOMIC DNA]</scope>
    <source>
        <strain evidence="1 2">EAF2021</strain>
    </source>
</reference>
<proteinExistence type="predicted"/>
<dbReference type="Pfam" id="PF13516">
    <property type="entry name" value="LRR_6"/>
    <property type="match status" value="4"/>
</dbReference>
<name>A0ABR2KUM3_9EUKA</name>
<protein>
    <submittedName>
        <fullName evidence="1">Interleukin-8 biosynthetic process</fullName>
    </submittedName>
</protein>
<dbReference type="EMBL" id="JAPFFF010000003">
    <property type="protein sequence ID" value="KAK8894471.1"/>
    <property type="molecule type" value="Genomic_DNA"/>
</dbReference>
<dbReference type="InterPro" id="IPR052394">
    <property type="entry name" value="LRR-containing"/>
</dbReference>
<gene>
    <name evidence="1" type="ORF">M9Y10_022905</name>
</gene>
<dbReference type="PANTHER" id="PTHR24114">
    <property type="entry name" value="LEUCINE RICH REPEAT FAMILY PROTEIN"/>
    <property type="match status" value="1"/>
</dbReference>
<dbReference type="InterPro" id="IPR032675">
    <property type="entry name" value="LRR_dom_sf"/>
</dbReference>
<dbReference type="Gene3D" id="3.80.10.10">
    <property type="entry name" value="Ribonuclease Inhibitor"/>
    <property type="match status" value="2"/>
</dbReference>
<evidence type="ECO:0000313" key="2">
    <source>
        <dbReference type="Proteomes" id="UP001470230"/>
    </source>
</evidence>
<organism evidence="1 2">
    <name type="scientific">Tritrichomonas musculus</name>
    <dbReference type="NCBI Taxonomy" id="1915356"/>
    <lineage>
        <taxon>Eukaryota</taxon>
        <taxon>Metamonada</taxon>
        <taxon>Parabasalia</taxon>
        <taxon>Tritrichomonadida</taxon>
        <taxon>Tritrichomonadidae</taxon>
        <taxon>Tritrichomonas</taxon>
    </lineage>
</organism>
<comment type="caution">
    <text evidence="1">The sequence shown here is derived from an EMBL/GenBank/DDBJ whole genome shotgun (WGS) entry which is preliminary data.</text>
</comment>
<accession>A0ABR2KUM3</accession>
<dbReference type="SMART" id="SM00368">
    <property type="entry name" value="LRR_RI"/>
    <property type="match status" value="6"/>
</dbReference>
<dbReference type="InterPro" id="IPR001611">
    <property type="entry name" value="Leu-rich_rpt"/>
</dbReference>
<keyword evidence="2" id="KW-1185">Reference proteome</keyword>
<evidence type="ECO:0000313" key="1">
    <source>
        <dbReference type="EMBL" id="KAK8894471.1"/>
    </source>
</evidence>
<dbReference type="Proteomes" id="UP001470230">
    <property type="component" value="Unassembled WGS sequence"/>
</dbReference>
<sequence length="383" mass="41443">MFELRDLYLQNCEAATLQPNQDFLNEIEECVSNGLATLDLYIDGGITYNKLEDKDFSVILDTLKKGGCIHSICVPRNNLTDIVLPGISQLIIQSDSITTIDLSANQITADGIKSLHDALVQSQSLTHVSFSQNDIGDDGCMQVILALRNNRTITHVNLSDTGMSHNALTVIGSIIGQINRLKCLHVDNPHNGIDGDSAAKRLFISLESNESLSELSIARAKLGDDSAFLLAGALSVNSVLTNLRLRANGISSVGAEHLAKALKENNSLQVLDISGNKLSDKGAQAFADMFTVNKTLQKIDLSSNGIHGVGLLAICKSLPNNSSITDLCLWGNKFIDNSVMASWSELMKGPRGQSLMIDFEVHFTDGLPYLARTPTDSSPTVWF</sequence>
<dbReference type="SUPFAM" id="SSF52047">
    <property type="entry name" value="RNI-like"/>
    <property type="match status" value="1"/>
</dbReference>